<proteinExistence type="predicted"/>
<dbReference type="EMBL" id="FPBX01000056">
    <property type="protein sequence ID" value="SFU98008.1"/>
    <property type="molecule type" value="Genomic_DNA"/>
</dbReference>
<organism evidence="2 3">
    <name type="scientific">Paenacidovorax caeni</name>
    <dbReference type="NCBI Taxonomy" id="343013"/>
    <lineage>
        <taxon>Bacteria</taxon>
        <taxon>Pseudomonadati</taxon>
        <taxon>Pseudomonadota</taxon>
        <taxon>Betaproteobacteria</taxon>
        <taxon>Burkholderiales</taxon>
        <taxon>Comamonadaceae</taxon>
        <taxon>Paenacidovorax</taxon>
    </lineage>
</organism>
<evidence type="ECO:0000313" key="3">
    <source>
        <dbReference type="Proteomes" id="UP000183656"/>
    </source>
</evidence>
<protein>
    <submittedName>
        <fullName evidence="2">Uncharacterized protein</fullName>
    </submittedName>
</protein>
<keyword evidence="3" id="KW-1185">Reference proteome</keyword>
<name>A0A1I7KKN4_9BURK</name>
<reference evidence="2 3" key="1">
    <citation type="submission" date="2016-10" db="EMBL/GenBank/DDBJ databases">
        <authorList>
            <person name="de Groot N.N."/>
        </authorList>
    </citation>
    <scope>NUCLEOTIDE SEQUENCE [LARGE SCALE GENOMIC DNA]</scope>
    <source>
        <strain evidence="2 3">R-24608</strain>
    </source>
</reference>
<evidence type="ECO:0000313" key="2">
    <source>
        <dbReference type="EMBL" id="SFU98008.1"/>
    </source>
</evidence>
<accession>A0A1I7KKN4</accession>
<dbReference type="AlphaFoldDB" id="A0A1I7KKN4"/>
<dbReference type="Proteomes" id="UP000183656">
    <property type="component" value="Unassembled WGS sequence"/>
</dbReference>
<evidence type="ECO:0000256" key="1">
    <source>
        <dbReference type="SAM" id="MobiDB-lite"/>
    </source>
</evidence>
<gene>
    <name evidence="2" type="ORF">SAMN04489707_10564</name>
</gene>
<feature type="compositionally biased region" description="Basic and acidic residues" evidence="1">
    <location>
        <begin position="150"/>
        <end position="163"/>
    </location>
</feature>
<sequence length="170" mass="18860">MQHIPLASAPSLTGMDAVIQLKAALAAAGLPRTSTFNGGELMGWTRNYGSTGFSIRLEGERIVWHLVISGRPHLNYTQEMMGRGEHAFEGYYPTNPEKLAPRIAQVFASLGMKALTVQANCWSTAWDDDVGYEVETERPLWLNDRNDVSARDAKKGDKPHEGNEYVTIRP</sequence>
<dbReference type="STRING" id="343013.SAMN04489707_10564"/>
<feature type="region of interest" description="Disordered" evidence="1">
    <location>
        <begin position="150"/>
        <end position="170"/>
    </location>
</feature>